<dbReference type="Proteomes" id="UP000194127">
    <property type="component" value="Unassembled WGS sequence"/>
</dbReference>
<name>A0A1X6N6A1_9APHY</name>
<dbReference type="RefSeq" id="XP_024340931.1">
    <property type="nucleotide sequence ID" value="XM_024480555.1"/>
</dbReference>
<sequence length="301" mass="34280">MLTDKDTFSSIASFSLASYQFRQIAFRRFFYRLYARNSAHFERCCQIPGMFTWVRNLECSTKTLSTKPDLLAKFDRLQVVEIDFFPDGLATQTDRTKLLFVHLPATITELRLTFLPRIDTQLLSVIASRFPALEMLDLTCTDRLDEECCWLCYEESSSCAVHSPVPDIYLTVENLAAAFGDALKPLKKLEHLFLGIFLSDVDVLHQHLVHRGLEMESLGDALTAPYGPDLCTFCKTGHQEATRKRELVASAWMARSLPSMKTITWSSFFAKSEPGDDTQARMTTAWVRRANGAVQVRRAPW</sequence>
<evidence type="ECO:0000313" key="2">
    <source>
        <dbReference type="Proteomes" id="UP000194127"/>
    </source>
</evidence>
<reference evidence="1 2" key="1">
    <citation type="submission" date="2017-04" db="EMBL/GenBank/DDBJ databases">
        <title>Genome Sequence of the Model Brown-Rot Fungus Postia placenta SB12.</title>
        <authorList>
            <consortium name="DOE Joint Genome Institute"/>
            <person name="Gaskell J."/>
            <person name="Kersten P."/>
            <person name="Larrondo L.F."/>
            <person name="Canessa P."/>
            <person name="Martinez D."/>
            <person name="Hibbett D."/>
            <person name="Schmoll M."/>
            <person name="Kubicek C.P."/>
            <person name="Martinez A.T."/>
            <person name="Yadav J."/>
            <person name="Master E."/>
            <person name="Magnuson J.K."/>
            <person name="James T."/>
            <person name="Yaver D."/>
            <person name="Berka R."/>
            <person name="Labutti K."/>
            <person name="Lipzen A."/>
            <person name="Aerts A."/>
            <person name="Barry K."/>
            <person name="Henrissat B."/>
            <person name="Blanchette R."/>
            <person name="Grigoriev I."/>
            <person name="Cullen D."/>
        </authorList>
    </citation>
    <scope>NUCLEOTIDE SEQUENCE [LARGE SCALE GENOMIC DNA]</scope>
    <source>
        <strain evidence="1 2">MAD-698-R-SB12</strain>
    </source>
</reference>
<organism evidence="1 2">
    <name type="scientific">Postia placenta MAD-698-R-SB12</name>
    <dbReference type="NCBI Taxonomy" id="670580"/>
    <lineage>
        <taxon>Eukaryota</taxon>
        <taxon>Fungi</taxon>
        <taxon>Dikarya</taxon>
        <taxon>Basidiomycota</taxon>
        <taxon>Agaricomycotina</taxon>
        <taxon>Agaricomycetes</taxon>
        <taxon>Polyporales</taxon>
        <taxon>Adustoporiaceae</taxon>
        <taxon>Rhodonia</taxon>
    </lineage>
</organism>
<keyword evidence="2" id="KW-1185">Reference proteome</keyword>
<evidence type="ECO:0000313" key="1">
    <source>
        <dbReference type="EMBL" id="OSX64137.1"/>
    </source>
</evidence>
<dbReference type="AlphaFoldDB" id="A0A1X6N6A1"/>
<proteinExistence type="predicted"/>
<dbReference type="EMBL" id="KZ110594">
    <property type="protein sequence ID" value="OSX64137.1"/>
    <property type="molecule type" value="Genomic_DNA"/>
</dbReference>
<dbReference type="OrthoDB" id="3159295at2759"/>
<dbReference type="GeneID" id="36325505"/>
<gene>
    <name evidence="1" type="ORF">POSPLADRAFT_1054751</name>
</gene>
<accession>A0A1X6N6A1</accession>
<protein>
    <submittedName>
        <fullName evidence="1">Uncharacterized protein</fullName>
    </submittedName>
</protein>